<name>A0A182J6P0_ANOAO</name>
<sequence length="155" mass="16843">METAAYLPVVHPRSRSCVRVKSYRFGLMVLTAWCFTSGKNSQPSSTDCFLRAPATPKINPATSPPTTVRFQAPYTPPAAKAPATVRSNRERRGHADERTGEVHVPGDGRQVALRLGHHHHLDRRPAETAGQGVLVGGQHLAEEILALRLVVVVGL</sequence>
<accession>A0A182J6P0</accession>
<dbReference type="AlphaFoldDB" id="A0A182J6P0"/>
<evidence type="ECO:0000313" key="2">
    <source>
        <dbReference type="EnsemblMetazoa" id="AATE012383-PA.1"/>
    </source>
</evidence>
<feature type="compositionally biased region" description="Basic and acidic residues" evidence="1">
    <location>
        <begin position="87"/>
        <end position="101"/>
    </location>
</feature>
<reference evidence="2" key="1">
    <citation type="submission" date="2022-08" db="UniProtKB">
        <authorList>
            <consortium name="EnsemblMetazoa"/>
        </authorList>
    </citation>
    <scope>IDENTIFICATION</scope>
    <source>
        <strain evidence="2">EBRO</strain>
    </source>
</reference>
<dbReference type="EnsemblMetazoa" id="AATE012383-RA">
    <property type="protein sequence ID" value="AATE012383-PA.1"/>
    <property type="gene ID" value="AATE012383"/>
</dbReference>
<feature type="region of interest" description="Disordered" evidence="1">
    <location>
        <begin position="59"/>
        <end position="101"/>
    </location>
</feature>
<organism evidence="2">
    <name type="scientific">Anopheles atroparvus</name>
    <name type="common">European mosquito</name>
    <dbReference type="NCBI Taxonomy" id="41427"/>
    <lineage>
        <taxon>Eukaryota</taxon>
        <taxon>Metazoa</taxon>
        <taxon>Ecdysozoa</taxon>
        <taxon>Arthropoda</taxon>
        <taxon>Hexapoda</taxon>
        <taxon>Insecta</taxon>
        <taxon>Pterygota</taxon>
        <taxon>Neoptera</taxon>
        <taxon>Endopterygota</taxon>
        <taxon>Diptera</taxon>
        <taxon>Nematocera</taxon>
        <taxon>Culicoidea</taxon>
        <taxon>Culicidae</taxon>
        <taxon>Anophelinae</taxon>
        <taxon>Anopheles</taxon>
    </lineage>
</organism>
<dbReference type="VEuPathDB" id="VectorBase:AATE012383"/>
<proteinExistence type="predicted"/>
<protein>
    <submittedName>
        <fullName evidence="2">Uncharacterized protein</fullName>
    </submittedName>
</protein>
<evidence type="ECO:0000256" key="1">
    <source>
        <dbReference type="SAM" id="MobiDB-lite"/>
    </source>
</evidence>
<feature type="compositionally biased region" description="Polar residues" evidence="1">
    <location>
        <begin position="60"/>
        <end position="69"/>
    </location>
</feature>